<proteinExistence type="predicted"/>
<organism evidence="2 3">
    <name type="scientific">Roseateles flavus</name>
    <dbReference type="NCBI Taxonomy" id="3149041"/>
    <lineage>
        <taxon>Bacteria</taxon>
        <taxon>Pseudomonadati</taxon>
        <taxon>Pseudomonadota</taxon>
        <taxon>Betaproteobacteria</taxon>
        <taxon>Burkholderiales</taxon>
        <taxon>Sphaerotilaceae</taxon>
        <taxon>Roseateles</taxon>
    </lineage>
</organism>
<name>A0ABV0GL20_9BURK</name>
<accession>A0ABV0GL20</accession>
<dbReference type="EMBL" id="JBDPZC010000020">
    <property type="protein sequence ID" value="MEO3715807.1"/>
    <property type="molecule type" value="Genomic_DNA"/>
</dbReference>
<dbReference type="Proteomes" id="UP001462640">
    <property type="component" value="Unassembled WGS sequence"/>
</dbReference>
<reference evidence="2 3" key="1">
    <citation type="submission" date="2024-05" db="EMBL/GenBank/DDBJ databases">
        <title>Roseateles sp. 2.12 16S ribosomal RNA gene Genome sequencing and assembly.</title>
        <authorList>
            <person name="Woo H."/>
        </authorList>
    </citation>
    <scope>NUCLEOTIDE SEQUENCE [LARGE SCALE GENOMIC DNA]</scope>
    <source>
        <strain evidence="2 3">2.12</strain>
    </source>
</reference>
<evidence type="ECO:0000313" key="3">
    <source>
        <dbReference type="Proteomes" id="UP001462640"/>
    </source>
</evidence>
<sequence length="141" mass="15082">MNTRTSPQQGTADEAATQPNMAEAAVPHAESTESPSPVFEPFSWIHPGAAPGGMDAGRSLEFVCSTRDVAAGVASILEMLEREDLDATFTDEGGRDLPRLFSNVVRGNLQRLAIASLQLLTASADDEIDRANRKARKPTDT</sequence>
<comment type="caution">
    <text evidence="2">The sequence shown here is derived from an EMBL/GenBank/DDBJ whole genome shotgun (WGS) entry which is preliminary data.</text>
</comment>
<feature type="compositionally biased region" description="Polar residues" evidence="1">
    <location>
        <begin position="1"/>
        <end position="11"/>
    </location>
</feature>
<dbReference type="RefSeq" id="WP_347613496.1">
    <property type="nucleotide sequence ID" value="NZ_JBDPZC010000020.1"/>
</dbReference>
<evidence type="ECO:0000256" key="1">
    <source>
        <dbReference type="SAM" id="MobiDB-lite"/>
    </source>
</evidence>
<gene>
    <name evidence="2" type="ORF">ABDJ40_23785</name>
</gene>
<feature type="region of interest" description="Disordered" evidence="1">
    <location>
        <begin position="1"/>
        <end position="43"/>
    </location>
</feature>
<evidence type="ECO:0000313" key="2">
    <source>
        <dbReference type="EMBL" id="MEO3715807.1"/>
    </source>
</evidence>
<protein>
    <submittedName>
        <fullName evidence="2">Uncharacterized protein</fullName>
    </submittedName>
</protein>
<keyword evidence="3" id="KW-1185">Reference proteome</keyword>